<dbReference type="SMART" id="SM00036">
    <property type="entry name" value="CNH"/>
    <property type="match status" value="1"/>
</dbReference>
<dbReference type="InterPro" id="IPR036388">
    <property type="entry name" value="WH-like_DNA-bd_sf"/>
</dbReference>
<evidence type="ECO:0000313" key="7">
    <source>
        <dbReference type="Proteomes" id="UP000449547"/>
    </source>
</evidence>
<gene>
    <name evidence="6" type="ORF">DIURU_000345</name>
</gene>
<dbReference type="PANTHER" id="PTHR46572:SF2">
    <property type="entry name" value="RHO1 GDP-GTP EXCHANGE PROTEIN 1-RELATED"/>
    <property type="match status" value="1"/>
</dbReference>
<organism evidence="6 7">
    <name type="scientific">Diutina rugosa</name>
    <name type="common">Yeast</name>
    <name type="synonym">Candida rugosa</name>
    <dbReference type="NCBI Taxonomy" id="5481"/>
    <lineage>
        <taxon>Eukaryota</taxon>
        <taxon>Fungi</taxon>
        <taxon>Dikarya</taxon>
        <taxon>Ascomycota</taxon>
        <taxon>Saccharomycotina</taxon>
        <taxon>Pichiomycetes</taxon>
        <taxon>Debaryomycetaceae</taxon>
        <taxon>Diutina</taxon>
    </lineage>
</organism>
<feature type="region of interest" description="Disordered" evidence="3">
    <location>
        <begin position="1"/>
        <end position="74"/>
    </location>
</feature>
<keyword evidence="7" id="KW-1185">Reference proteome</keyword>
<dbReference type="Gene3D" id="1.20.900.10">
    <property type="entry name" value="Dbl homology (DH) domain"/>
    <property type="match status" value="1"/>
</dbReference>
<dbReference type="GeneID" id="54778998"/>
<dbReference type="EMBL" id="SWFT01000018">
    <property type="protein sequence ID" value="KAA8907935.1"/>
    <property type="molecule type" value="Genomic_DNA"/>
</dbReference>
<dbReference type="InterPro" id="IPR036390">
    <property type="entry name" value="WH_DNA-bd_sf"/>
</dbReference>
<dbReference type="Gene3D" id="2.30.29.30">
    <property type="entry name" value="Pleckstrin-homology domain (PH domain)/Phosphotyrosine-binding domain (PTB)"/>
    <property type="match status" value="1"/>
</dbReference>
<protein>
    <recommendedName>
        <fullName evidence="8">DH domain-containing protein</fullName>
    </recommendedName>
</protein>
<keyword evidence="2" id="KW-0344">Guanine-nucleotide releasing factor</keyword>
<feature type="region of interest" description="Disordered" evidence="3">
    <location>
        <begin position="105"/>
        <end position="127"/>
    </location>
</feature>
<dbReference type="RefSeq" id="XP_034014867.1">
    <property type="nucleotide sequence ID" value="XM_034156213.1"/>
</dbReference>
<dbReference type="InterPro" id="IPR041675">
    <property type="entry name" value="PH_5"/>
</dbReference>
<dbReference type="Proteomes" id="UP000449547">
    <property type="component" value="Unassembled WGS sequence"/>
</dbReference>
<accession>A0A642UYS5</accession>
<keyword evidence="1" id="KW-0597">Phosphoprotein</keyword>
<dbReference type="VEuPathDB" id="FungiDB:DIURU_000345"/>
<evidence type="ECO:0000259" key="5">
    <source>
        <dbReference type="PROSITE" id="PS50219"/>
    </source>
</evidence>
<dbReference type="PROSITE" id="PS50010">
    <property type="entry name" value="DH_2"/>
    <property type="match status" value="1"/>
</dbReference>
<dbReference type="SUPFAM" id="SSF48065">
    <property type="entry name" value="DBL homology domain (DH-domain)"/>
    <property type="match status" value="1"/>
</dbReference>
<evidence type="ECO:0000256" key="2">
    <source>
        <dbReference type="ARBA" id="ARBA00022658"/>
    </source>
</evidence>
<dbReference type="Gene3D" id="1.10.10.10">
    <property type="entry name" value="Winged helix-like DNA-binding domain superfamily/Winged helix DNA-binding domain"/>
    <property type="match status" value="1"/>
</dbReference>
<dbReference type="InterPro" id="IPR011993">
    <property type="entry name" value="PH-like_dom_sf"/>
</dbReference>
<dbReference type="PANTHER" id="PTHR46572">
    <property type="entry name" value="RHO1 GDP-GTP EXCHANGE PROTEIN 1-RELATED"/>
    <property type="match status" value="1"/>
</dbReference>
<dbReference type="InterPro" id="IPR035899">
    <property type="entry name" value="DBL_dom_sf"/>
</dbReference>
<dbReference type="InterPro" id="IPR000591">
    <property type="entry name" value="DEP_dom"/>
</dbReference>
<dbReference type="GO" id="GO:0035556">
    <property type="term" value="P:intracellular signal transduction"/>
    <property type="evidence" value="ECO:0007669"/>
    <property type="project" value="InterPro"/>
</dbReference>
<evidence type="ECO:0000256" key="1">
    <source>
        <dbReference type="ARBA" id="ARBA00022553"/>
    </source>
</evidence>
<dbReference type="CDD" id="cd00160">
    <property type="entry name" value="RhoGEF"/>
    <property type="match status" value="1"/>
</dbReference>
<dbReference type="AlphaFoldDB" id="A0A642UYS5"/>
<evidence type="ECO:0000313" key="6">
    <source>
        <dbReference type="EMBL" id="KAA8907935.1"/>
    </source>
</evidence>
<dbReference type="Pfam" id="PF00621">
    <property type="entry name" value="RhoGEF"/>
    <property type="match status" value="1"/>
</dbReference>
<name>A0A642UYS5_DIURU</name>
<dbReference type="Pfam" id="PF15405">
    <property type="entry name" value="PH_5"/>
    <property type="match status" value="1"/>
</dbReference>
<dbReference type="SUPFAM" id="SSF46785">
    <property type="entry name" value="Winged helix' DNA-binding domain"/>
    <property type="match status" value="1"/>
</dbReference>
<dbReference type="SMART" id="SM00049">
    <property type="entry name" value="DEP"/>
    <property type="match status" value="1"/>
</dbReference>
<dbReference type="InterPro" id="IPR052233">
    <property type="entry name" value="Rho-type_GEFs"/>
</dbReference>
<feature type="domain" description="CNH" evidence="5">
    <location>
        <begin position="691"/>
        <end position="982"/>
    </location>
</feature>
<feature type="compositionally biased region" description="Low complexity" evidence="3">
    <location>
        <begin position="9"/>
        <end position="22"/>
    </location>
</feature>
<evidence type="ECO:0000256" key="3">
    <source>
        <dbReference type="SAM" id="MobiDB-lite"/>
    </source>
</evidence>
<dbReference type="GO" id="GO:0005085">
    <property type="term" value="F:guanyl-nucleotide exchange factor activity"/>
    <property type="evidence" value="ECO:0007669"/>
    <property type="project" value="UniProtKB-KW"/>
</dbReference>
<dbReference type="Pfam" id="PF00610">
    <property type="entry name" value="DEP"/>
    <property type="match status" value="1"/>
</dbReference>
<feature type="compositionally biased region" description="Low complexity" evidence="3">
    <location>
        <begin position="29"/>
        <end position="62"/>
    </location>
</feature>
<dbReference type="InterPro" id="IPR000219">
    <property type="entry name" value="DH_dom"/>
</dbReference>
<evidence type="ECO:0008006" key="8">
    <source>
        <dbReference type="Google" id="ProtNLM"/>
    </source>
</evidence>
<feature type="domain" description="DH" evidence="4">
    <location>
        <begin position="311"/>
        <end position="501"/>
    </location>
</feature>
<dbReference type="Pfam" id="PF00780">
    <property type="entry name" value="CNH"/>
    <property type="match status" value="1"/>
</dbReference>
<dbReference type="InterPro" id="IPR001180">
    <property type="entry name" value="CNH_dom"/>
</dbReference>
<comment type="caution">
    <text evidence="6">The sequence shown here is derived from an EMBL/GenBank/DDBJ whole genome shotgun (WGS) entry which is preliminary data.</text>
</comment>
<evidence type="ECO:0000259" key="4">
    <source>
        <dbReference type="PROSITE" id="PS50010"/>
    </source>
</evidence>
<dbReference type="PROSITE" id="PS50219">
    <property type="entry name" value="CNH"/>
    <property type="match status" value="1"/>
</dbReference>
<reference evidence="6 7" key="1">
    <citation type="submission" date="2019-07" db="EMBL/GenBank/DDBJ databases">
        <title>Genome assembly of two rare yeast pathogens: Diutina rugosa and Trichomonascus ciferrii.</title>
        <authorList>
            <person name="Mixao V."/>
            <person name="Saus E."/>
            <person name="Hansen A."/>
            <person name="Lass-Flor C."/>
            <person name="Gabaldon T."/>
        </authorList>
    </citation>
    <scope>NUCLEOTIDE SEQUENCE [LARGE SCALE GENOMIC DNA]</scope>
    <source>
        <strain evidence="6 7">CBS 613</strain>
    </source>
</reference>
<feature type="compositionally biased region" description="Low complexity" evidence="3">
    <location>
        <begin position="105"/>
        <end position="126"/>
    </location>
</feature>
<dbReference type="OMA" id="FAHVNDI"/>
<dbReference type="SMART" id="SM00325">
    <property type="entry name" value="RhoGEF"/>
    <property type="match status" value="1"/>
</dbReference>
<dbReference type="OrthoDB" id="2272012at2759"/>
<sequence>MAPAPPLPQQQQQQQHQQYNQPYSPTTTYPAQNSQANYAASAAAAASNQAQAPPPRQASHSSSRSKDGHTFSLSSKSRSFTSISKLSSLSTKKASATSLPSTTSLAALSSSSTVAPPSPRQQSRRPPVYPAMLSAVARQFREAIILTVNTKDGLEYHDTFTGKMAVDIICRLIRTNDRNLALLLGRSLDAQKLFHDVTYQHRLRDSVHEVYAFNRTYTDDPSAPPQSDSSNGVFTILTECYSPTCTRNALCYSIACPRRLEQQARLNMKPAGGLRRAVSRLSLGETEENKTLWHETVPQSVLDSLSKQEKMRQELIYEFIYTERDYVKDLEFMTDFYIMPLRNPANNIIPEHQRETFIHTVFGGVGDLLRLAKQFSEALTRRQQQQKPVISTIADVFLEYVQLFDPFVRYSGNKVFASFEHERQQQVNPKYARFLDAIEKKPESRKQDLSSFLIKGVQRPARYQLLLQGIIKNTDESSPDYKNLTRAKDEIEKLLSKINTQTGESTDRHKIMVLHRLLGKQTLEKKNFKLSYHHRIIYQASLHRKRDNERIDLYLFEHALLLVKHKIHNKREHHKVYEKPMYLGLVFVNSGIDAPSTRSILAHRVDESVVSDPSIRNRIETSNFGTGGGQTKYQINFLGLGANQVHVSLFAEDVTIQSQILQQIYQQQKKLIEQHDFFTLSKYETRKFYGSNKINCAVPFHGGKKLLYGTDSGLWLSTVRQISATSTEKIVSDPTIVISRNYVTQIEVLVEYGKLLVLADKQLFEYDLSCCDSLDHARNTRSGKLLASPLSFFKTGICDGKLLVCGAKVGPSHSIIIFEPTNPFDRSKNKSRRTEIREVSFSSDPVSISFLKTKLCIGCTKGFEILSLKDGQKEPILDEADPSLDFAILRDQVTPLAIHRLNKEFMLCYSEFVFLINRNGWRINHDWFIAWEGTPQNMALFFPYLLAFEPGFVEIRDLHSTTLLRSLVGENIRFLYSNEHEAMYACEENGYDIIVSIDFLK</sequence>
<proteinExistence type="predicted"/>
<dbReference type="CDD" id="cd04435">
    <property type="entry name" value="DEP_fRom2"/>
    <property type="match status" value="1"/>
</dbReference>